<dbReference type="SUPFAM" id="SSF48295">
    <property type="entry name" value="TrpR-like"/>
    <property type="match status" value="1"/>
</dbReference>
<dbReference type="Pfam" id="PF01527">
    <property type="entry name" value="HTH_Tnp_1"/>
    <property type="match status" value="1"/>
</dbReference>
<dbReference type="InterPro" id="IPR010921">
    <property type="entry name" value="Trp_repressor/repl_initiator"/>
</dbReference>
<dbReference type="EMBL" id="QCYH01000046">
    <property type="protein sequence ID" value="PVA08433.1"/>
    <property type="molecule type" value="Genomic_DNA"/>
</dbReference>
<sequence>MSDFINRPQIEVLSAADGERRRYWPDDDKLRIVEESFIGHRQAAATARRHGICRSLLTTWRRQYRNGELGSSRPVSFAPVTVTKAPARQTNSVDPCPPPGCEVEIALPNGRRVTVPVGVEPEALARILAVVDEQ</sequence>
<proteinExistence type="predicted"/>
<evidence type="ECO:0008006" key="3">
    <source>
        <dbReference type="Google" id="ProtNLM"/>
    </source>
</evidence>
<accession>A0A2T7G1Y3</accession>
<reference evidence="1 2" key="1">
    <citation type="submission" date="2018-04" db="EMBL/GenBank/DDBJ databases">
        <title>Pelagivirga bohaiensis gen. nov., sp. nov., a bacterium isolated from the Bohai Sea.</title>
        <authorList>
            <person name="Ji X."/>
        </authorList>
    </citation>
    <scope>NUCLEOTIDE SEQUENCE [LARGE SCALE GENOMIC DNA]</scope>
    <source>
        <strain evidence="1 2">BH-SD19</strain>
    </source>
</reference>
<evidence type="ECO:0000313" key="1">
    <source>
        <dbReference type="EMBL" id="PVA08433.1"/>
    </source>
</evidence>
<dbReference type="OrthoDB" id="9800877at2"/>
<dbReference type="PANTHER" id="PTHR37936">
    <property type="entry name" value="TRANSPOSASE INSC FOR INSERTION ELEMENT IS2A-RELATED"/>
    <property type="match status" value="1"/>
</dbReference>
<dbReference type="GO" id="GO:0004803">
    <property type="term" value="F:transposase activity"/>
    <property type="evidence" value="ECO:0007669"/>
    <property type="project" value="InterPro"/>
</dbReference>
<dbReference type="InterPro" id="IPR002514">
    <property type="entry name" value="Transposase_8"/>
</dbReference>
<keyword evidence="2" id="KW-1185">Reference proteome</keyword>
<organism evidence="1 2">
    <name type="scientific">Pelagivirga sediminicola</name>
    <dbReference type="NCBI Taxonomy" id="2170575"/>
    <lineage>
        <taxon>Bacteria</taxon>
        <taxon>Pseudomonadati</taxon>
        <taxon>Pseudomonadota</taxon>
        <taxon>Alphaproteobacteria</taxon>
        <taxon>Rhodobacterales</taxon>
        <taxon>Paracoccaceae</taxon>
        <taxon>Pelagivirga</taxon>
    </lineage>
</organism>
<dbReference type="AlphaFoldDB" id="A0A2T7G1Y3"/>
<dbReference type="NCBIfam" id="NF047595">
    <property type="entry name" value="IS66_ISRel24_TnpA"/>
    <property type="match status" value="1"/>
</dbReference>
<dbReference type="GO" id="GO:0006313">
    <property type="term" value="P:DNA transposition"/>
    <property type="evidence" value="ECO:0007669"/>
    <property type="project" value="InterPro"/>
</dbReference>
<gene>
    <name evidence="1" type="ORF">DC366_19315</name>
</gene>
<dbReference type="GO" id="GO:0043565">
    <property type="term" value="F:sequence-specific DNA binding"/>
    <property type="evidence" value="ECO:0007669"/>
    <property type="project" value="InterPro"/>
</dbReference>
<protein>
    <recommendedName>
        <fullName evidence="3">Transposase</fullName>
    </recommendedName>
</protein>
<evidence type="ECO:0000313" key="2">
    <source>
        <dbReference type="Proteomes" id="UP000244446"/>
    </source>
</evidence>
<dbReference type="Proteomes" id="UP000244446">
    <property type="component" value="Unassembled WGS sequence"/>
</dbReference>
<name>A0A2T7G1Y3_9RHOB</name>
<comment type="caution">
    <text evidence="1">The sequence shown here is derived from an EMBL/GenBank/DDBJ whole genome shotgun (WGS) entry which is preliminary data.</text>
</comment>
<dbReference type="PANTHER" id="PTHR37936:SF3">
    <property type="entry name" value="TRANSPOSASE INSC FOR INSERTION ELEMENT IS2A-RELATED"/>
    <property type="match status" value="1"/>
</dbReference>